<feature type="DNA-binding region" description="H-T-H motif" evidence="4">
    <location>
        <begin position="29"/>
        <end position="48"/>
    </location>
</feature>
<proteinExistence type="predicted"/>
<keyword evidence="2 4" id="KW-0238">DNA-binding</keyword>
<sequence>MPAPAVTSEAAIVASARQLLEERGAAALTMRAIAAEVGVKGPSLYKRVRDRYHVIGLVLDQVADELTDLLDAAASTGSPMTDLRAMTSAYRRFALANPATYGLMFTSDPLIGGAEARSQRSSTTLLDRMEVLAGADDALPSARMLVAWAHGFITMELAGAFRLGGDVDVAWDFGLSRVLTALATGGHEPAGHSTRSS</sequence>
<dbReference type="EMBL" id="SODF01000003">
    <property type="protein sequence ID" value="TDW15189.1"/>
    <property type="molecule type" value="Genomic_DNA"/>
</dbReference>
<keyword evidence="1" id="KW-0805">Transcription regulation</keyword>
<evidence type="ECO:0000256" key="2">
    <source>
        <dbReference type="ARBA" id="ARBA00023125"/>
    </source>
</evidence>
<name>A0A4R7ZCF3_9ACTN</name>
<dbReference type="GO" id="GO:0003700">
    <property type="term" value="F:DNA-binding transcription factor activity"/>
    <property type="evidence" value="ECO:0007669"/>
    <property type="project" value="TreeGrafter"/>
</dbReference>
<evidence type="ECO:0000259" key="5">
    <source>
        <dbReference type="PROSITE" id="PS50977"/>
    </source>
</evidence>
<dbReference type="Pfam" id="PF00440">
    <property type="entry name" value="TetR_N"/>
    <property type="match status" value="1"/>
</dbReference>
<dbReference type="InterPro" id="IPR009057">
    <property type="entry name" value="Homeodomain-like_sf"/>
</dbReference>
<gene>
    <name evidence="6" type="ORF">EV650_6671</name>
</gene>
<protein>
    <submittedName>
        <fullName evidence="6">TetR family transcriptional regulator</fullName>
    </submittedName>
</protein>
<dbReference type="PANTHER" id="PTHR30055:SF239">
    <property type="entry name" value="TRANSCRIPTIONAL REGULATORY PROTEIN"/>
    <property type="match status" value="1"/>
</dbReference>
<keyword evidence="7" id="KW-1185">Reference proteome</keyword>
<dbReference type="RefSeq" id="WP_166678365.1">
    <property type="nucleotide sequence ID" value="NZ_SODF01000003.1"/>
</dbReference>
<dbReference type="InterPro" id="IPR050109">
    <property type="entry name" value="HTH-type_TetR-like_transc_reg"/>
</dbReference>
<keyword evidence="3" id="KW-0804">Transcription</keyword>
<reference evidence="6 7" key="1">
    <citation type="submission" date="2019-03" db="EMBL/GenBank/DDBJ databases">
        <title>Genomic Encyclopedia of Type Strains, Phase III (KMG-III): the genomes of soil and plant-associated and newly described type strains.</title>
        <authorList>
            <person name="Whitman W."/>
        </authorList>
    </citation>
    <scope>NUCLEOTIDE SEQUENCE [LARGE SCALE GENOMIC DNA]</scope>
    <source>
        <strain evidence="6 7">VKM Ac-2570</strain>
    </source>
</reference>
<dbReference type="Proteomes" id="UP000295447">
    <property type="component" value="Unassembled WGS sequence"/>
</dbReference>
<dbReference type="InterPro" id="IPR025996">
    <property type="entry name" value="MT1864/Rv1816-like_C"/>
</dbReference>
<dbReference type="Gene3D" id="1.10.10.60">
    <property type="entry name" value="Homeodomain-like"/>
    <property type="match status" value="1"/>
</dbReference>
<comment type="caution">
    <text evidence="6">The sequence shown here is derived from an EMBL/GenBank/DDBJ whole genome shotgun (WGS) entry which is preliminary data.</text>
</comment>
<dbReference type="Gene3D" id="1.10.357.10">
    <property type="entry name" value="Tetracycline Repressor, domain 2"/>
    <property type="match status" value="1"/>
</dbReference>
<evidence type="ECO:0000256" key="3">
    <source>
        <dbReference type="ARBA" id="ARBA00023163"/>
    </source>
</evidence>
<feature type="domain" description="HTH tetR-type" evidence="5">
    <location>
        <begin position="6"/>
        <end position="66"/>
    </location>
</feature>
<organism evidence="6 7">
    <name type="scientific">Kribbella kalugense</name>
    <dbReference type="NCBI Taxonomy" id="2512221"/>
    <lineage>
        <taxon>Bacteria</taxon>
        <taxon>Bacillati</taxon>
        <taxon>Actinomycetota</taxon>
        <taxon>Actinomycetes</taxon>
        <taxon>Propionibacteriales</taxon>
        <taxon>Kribbellaceae</taxon>
        <taxon>Kribbella</taxon>
    </lineage>
</organism>
<dbReference type="GO" id="GO:0000976">
    <property type="term" value="F:transcription cis-regulatory region binding"/>
    <property type="evidence" value="ECO:0007669"/>
    <property type="project" value="TreeGrafter"/>
</dbReference>
<dbReference type="PROSITE" id="PS50977">
    <property type="entry name" value="HTH_TETR_2"/>
    <property type="match status" value="1"/>
</dbReference>
<dbReference type="SUPFAM" id="SSF46689">
    <property type="entry name" value="Homeodomain-like"/>
    <property type="match status" value="1"/>
</dbReference>
<accession>A0A4R7ZCF3</accession>
<dbReference type="InterPro" id="IPR036271">
    <property type="entry name" value="Tet_transcr_reg_TetR-rel_C_sf"/>
</dbReference>
<dbReference type="Pfam" id="PF13305">
    <property type="entry name" value="TetR_C_33"/>
    <property type="match status" value="1"/>
</dbReference>
<dbReference type="SUPFAM" id="SSF48498">
    <property type="entry name" value="Tetracyclin repressor-like, C-terminal domain"/>
    <property type="match status" value="1"/>
</dbReference>
<evidence type="ECO:0000313" key="7">
    <source>
        <dbReference type="Proteomes" id="UP000295447"/>
    </source>
</evidence>
<dbReference type="PANTHER" id="PTHR30055">
    <property type="entry name" value="HTH-TYPE TRANSCRIPTIONAL REGULATOR RUTR"/>
    <property type="match status" value="1"/>
</dbReference>
<evidence type="ECO:0000256" key="4">
    <source>
        <dbReference type="PROSITE-ProRule" id="PRU00335"/>
    </source>
</evidence>
<evidence type="ECO:0000313" key="6">
    <source>
        <dbReference type="EMBL" id="TDW15189.1"/>
    </source>
</evidence>
<dbReference type="AlphaFoldDB" id="A0A4R7ZCF3"/>
<evidence type="ECO:0000256" key="1">
    <source>
        <dbReference type="ARBA" id="ARBA00023015"/>
    </source>
</evidence>
<dbReference type="InterPro" id="IPR001647">
    <property type="entry name" value="HTH_TetR"/>
</dbReference>